<comment type="similarity">
    <text evidence="1">Belongs to the DapB family.</text>
</comment>
<keyword evidence="2" id="KW-0963">Cytoplasm</keyword>
<gene>
    <name evidence="15" type="ORF">UFOPK1740_00916</name>
</gene>
<name>A0A6J6EXS4_9ZZZZ</name>
<dbReference type="HAMAP" id="MF_00102">
    <property type="entry name" value="DapB"/>
    <property type="match status" value="1"/>
</dbReference>
<evidence type="ECO:0000256" key="6">
    <source>
        <dbReference type="ARBA" id="ARBA00023002"/>
    </source>
</evidence>
<dbReference type="Pfam" id="PF01113">
    <property type="entry name" value="DapB_N"/>
    <property type="match status" value="1"/>
</dbReference>
<dbReference type="EMBL" id="CAEZTU010000047">
    <property type="protein sequence ID" value="CAB4580767.1"/>
    <property type="molecule type" value="Genomic_DNA"/>
</dbReference>
<evidence type="ECO:0000256" key="10">
    <source>
        <dbReference type="ARBA" id="ARBA00038983"/>
    </source>
</evidence>
<keyword evidence="6" id="KW-0560">Oxidoreductase</keyword>
<keyword evidence="7" id="KW-0520">NAD</keyword>
<dbReference type="PROSITE" id="PS01298">
    <property type="entry name" value="DAPB"/>
    <property type="match status" value="1"/>
</dbReference>
<dbReference type="GO" id="GO:0019877">
    <property type="term" value="P:diaminopimelate biosynthetic process"/>
    <property type="evidence" value="ECO:0007669"/>
    <property type="project" value="UniProtKB-KW"/>
</dbReference>
<dbReference type="NCBIfam" id="TIGR00036">
    <property type="entry name" value="dapB"/>
    <property type="match status" value="1"/>
</dbReference>
<evidence type="ECO:0000256" key="8">
    <source>
        <dbReference type="ARBA" id="ARBA00023154"/>
    </source>
</evidence>
<evidence type="ECO:0000256" key="2">
    <source>
        <dbReference type="ARBA" id="ARBA00022490"/>
    </source>
</evidence>
<dbReference type="CDD" id="cd02274">
    <property type="entry name" value="DHDPR_N"/>
    <property type="match status" value="1"/>
</dbReference>
<dbReference type="GO" id="GO:0009089">
    <property type="term" value="P:lysine biosynthetic process via diaminopimelate"/>
    <property type="evidence" value="ECO:0007669"/>
    <property type="project" value="InterPro"/>
</dbReference>
<dbReference type="InterPro" id="IPR022664">
    <property type="entry name" value="DapB_N_CS"/>
</dbReference>
<dbReference type="InterPro" id="IPR022663">
    <property type="entry name" value="DapB_C"/>
</dbReference>
<dbReference type="Gene3D" id="3.40.50.720">
    <property type="entry name" value="NAD(P)-binding Rossmann-like Domain"/>
    <property type="match status" value="1"/>
</dbReference>
<feature type="domain" description="Dihydrodipicolinate reductase C-terminal" evidence="14">
    <location>
        <begin position="110"/>
        <end position="245"/>
    </location>
</feature>
<evidence type="ECO:0000256" key="12">
    <source>
        <dbReference type="ARBA" id="ARBA00049396"/>
    </source>
</evidence>
<dbReference type="PANTHER" id="PTHR20836:SF0">
    <property type="entry name" value="4-HYDROXY-TETRAHYDRODIPICOLINATE REDUCTASE 1, CHLOROPLASTIC-RELATED"/>
    <property type="match status" value="1"/>
</dbReference>
<evidence type="ECO:0000259" key="14">
    <source>
        <dbReference type="Pfam" id="PF05173"/>
    </source>
</evidence>
<dbReference type="GO" id="GO:0008839">
    <property type="term" value="F:4-hydroxy-tetrahydrodipicolinate reductase"/>
    <property type="evidence" value="ECO:0007669"/>
    <property type="project" value="UniProtKB-EC"/>
</dbReference>
<dbReference type="Gene3D" id="3.30.360.10">
    <property type="entry name" value="Dihydrodipicolinate Reductase, domain 2"/>
    <property type="match status" value="1"/>
</dbReference>
<sequence length="247" mass="26414">MTIKVAVLGSKGRMGAEVVKAVNNASDLELVASIDQNDDFNIVKNSGAQVAVDFTTPDVVMKNIELLISAGISPVVGTTGFSDERINSVKKMLDAKSGVSARLVPNFSIGAILMMRFAKAATKFYDSAEIIEYHHPNKIDAPSGTAIRTAQIIAEERQLNNLSKNPDATASEIPGARGSKIEGIPVHAVRMQGLVAHQEVVFGSMGETLTIRHDSFDRESFMPGVLLAIRNISKKPGLTIGIDDLIS</sequence>
<dbReference type="AlphaFoldDB" id="A0A6J6EXS4"/>
<evidence type="ECO:0000256" key="4">
    <source>
        <dbReference type="ARBA" id="ARBA00022857"/>
    </source>
</evidence>
<evidence type="ECO:0000259" key="13">
    <source>
        <dbReference type="Pfam" id="PF01113"/>
    </source>
</evidence>
<dbReference type="SUPFAM" id="SSF55347">
    <property type="entry name" value="Glyceraldehyde-3-phosphate dehydrogenase-like, C-terminal domain"/>
    <property type="match status" value="1"/>
</dbReference>
<evidence type="ECO:0000256" key="7">
    <source>
        <dbReference type="ARBA" id="ARBA00023027"/>
    </source>
</evidence>
<dbReference type="EC" id="1.17.1.8" evidence="10"/>
<accession>A0A6J6EXS4</accession>
<keyword evidence="5" id="KW-0220">Diaminopimelate biosynthesis</keyword>
<dbReference type="Pfam" id="PF05173">
    <property type="entry name" value="DapB_C"/>
    <property type="match status" value="1"/>
</dbReference>
<dbReference type="InterPro" id="IPR000846">
    <property type="entry name" value="DapB_N"/>
</dbReference>
<evidence type="ECO:0000256" key="1">
    <source>
        <dbReference type="ARBA" id="ARBA00006642"/>
    </source>
</evidence>
<dbReference type="InterPro" id="IPR036291">
    <property type="entry name" value="NAD(P)-bd_dom_sf"/>
</dbReference>
<keyword evidence="3" id="KW-0028">Amino-acid biosynthesis</keyword>
<dbReference type="PANTHER" id="PTHR20836">
    <property type="entry name" value="DIHYDRODIPICOLINATE REDUCTASE"/>
    <property type="match status" value="1"/>
</dbReference>
<dbReference type="SUPFAM" id="SSF51735">
    <property type="entry name" value="NAD(P)-binding Rossmann-fold domains"/>
    <property type="match status" value="1"/>
</dbReference>
<organism evidence="15">
    <name type="scientific">freshwater metagenome</name>
    <dbReference type="NCBI Taxonomy" id="449393"/>
    <lineage>
        <taxon>unclassified sequences</taxon>
        <taxon>metagenomes</taxon>
        <taxon>ecological metagenomes</taxon>
    </lineage>
</organism>
<comment type="pathway">
    <text evidence="9">Amino-acid biosynthesis; L-lysine biosynthesis via DAP pathway; (S)-tetrahydrodipicolinate from L-aspartate: step 4/4.</text>
</comment>
<comment type="catalytic activity">
    <reaction evidence="11">
        <text>(S)-2,3,4,5-tetrahydrodipicolinate + NADP(+) + H2O = (2S,4S)-4-hydroxy-2,3,4,5-tetrahydrodipicolinate + NADPH + H(+)</text>
        <dbReference type="Rhea" id="RHEA:35331"/>
        <dbReference type="ChEBI" id="CHEBI:15377"/>
        <dbReference type="ChEBI" id="CHEBI:15378"/>
        <dbReference type="ChEBI" id="CHEBI:16845"/>
        <dbReference type="ChEBI" id="CHEBI:57783"/>
        <dbReference type="ChEBI" id="CHEBI:58349"/>
        <dbReference type="ChEBI" id="CHEBI:67139"/>
        <dbReference type="EC" id="1.17.1.8"/>
    </reaction>
</comment>
<comment type="catalytic activity">
    <reaction evidence="12">
        <text>(S)-2,3,4,5-tetrahydrodipicolinate + NAD(+) + H2O = (2S,4S)-4-hydroxy-2,3,4,5-tetrahydrodipicolinate + NADH + H(+)</text>
        <dbReference type="Rhea" id="RHEA:35323"/>
        <dbReference type="ChEBI" id="CHEBI:15377"/>
        <dbReference type="ChEBI" id="CHEBI:15378"/>
        <dbReference type="ChEBI" id="CHEBI:16845"/>
        <dbReference type="ChEBI" id="CHEBI:57540"/>
        <dbReference type="ChEBI" id="CHEBI:57945"/>
        <dbReference type="ChEBI" id="CHEBI:67139"/>
        <dbReference type="EC" id="1.17.1.8"/>
    </reaction>
</comment>
<feature type="domain" description="Dihydrodipicolinate reductase N-terminal" evidence="13">
    <location>
        <begin position="3"/>
        <end position="95"/>
    </location>
</feature>
<protein>
    <recommendedName>
        <fullName evidence="10">4-hydroxy-tetrahydrodipicolinate reductase</fullName>
        <ecNumber evidence="10">1.17.1.8</ecNumber>
    </recommendedName>
</protein>
<reference evidence="15" key="1">
    <citation type="submission" date="2020-05" db="EMBL/GenBank/DDBJ databases">
        <authorList>
            <person name="Chiriac C."/>
            <person name="Salcher M."/>
            <person name="Ghai R."/>
            <person name="Kavagutti S V."/>
        </authorList>
    </citation>
    <scope>NUCLEOTIDE SEQUENCE</scope>
</reference>
<keyword evidence="8" id="KW-0457">Lysine biosynthesis</keyword>
<evidence type="ECO:0000256" key="9">
    <source>
        <dbReference type="ARBA" id="ARBA00037922"/>
    </source>
</evidence>
<evidence type="ECO:0000256" key="11">
    <source>
        <dbReference type="ARBA" id="ARBA00049080"/>
    </source>
</evidence>
<evidence type="ECO:0000256" key="3">
    <source>
        <dbReference type="ARBA" id="ARBA00022605"/>
    </source>
</evidence>
<evidence type="ECO:0000256" key="5">
    <source>
        <dbReference type="ARBA" id="ARBA00022915"/>
    </source>
</evidence>
<proteinExistence type="inferred from homology"/>
<keyword evidence="4" id="KW-0521">NADP</keyword>
<dbReference type="PIRSF" id="PIRSF000161">
    <property type="entry name" value="DHPR"/>
    <property type="match status" value="1"/>
</dbReference>
<dbReference type="FunFam" id="3.30.360.10:FF:000009">
    <property type="entry name" value="4-hydroxy-tetrahydrodipicolinate reductase"/>
    <property type="match status" value="1"/>
</dbReference>
<dbReference type="InterPro" id="IPR023940">
    <property type="entry name" value="DHDPR_bac"/>
</dbReference>
<dbReference type="GO" id="GO:0005829">
    <property type="term" value="C:cytosol"/>
    <property type="evidence" value="ECO:0007669"/>
    <property type="project" value="TreeGrafter"/>
</dbReference>
<evidence type="ECO:0000313" key="15">
    <source>
        <dbReference type="EMBL" id="CAB4580767.1"/>
    </source>
</evidence>